<keyword evidence="9" id="KW-0539">Nucleus</keyword>
<evidence type="ECO:0000256" key="8">
    <source>
        <dbReference type="ARBA" id="ARBA00022884"/>
    </source>
</evidence>
<dbReference type="PANTHER" id="PTHR22808:SF1">
    <property type="entry name" value="RNA CYTOSINE-C(5)-METHYLTRANSFERASE NSUN2-RELATED"/>
    <property type="match status" value="1"/>
</dbReference>
<dbReference type="Pfam" id="PF01189">
    <property type="entry name" value="Methyltr_RsmB-F"/>
    <property type="match status" value="1"/>
</dbReference>
<gene>
    <name evidence="13" type="ORF">AWRI3580_g3742</name>
</gene>
<proteinExistence type="inferred from homology"/>
<dbReference type="InterPro" id="IPR023270">
    <property type="entry name" value="RCMT_NCL1"/>
</dbReference>
<evidence type="ECO:0000256" key="2">
    <source>
        <dbReference type="ARBA" id="ARBA00007494"/>
    </source>
</evidence>
<comment type="subcellular location">
    <subcellularLocation>
        <location evidence="1">Nucleus</location>
    </subcellularLocation>
</comment>
<evidence type="ECO:0000256" key="9">
    <source>
        <dbReference type="ARBA" id="ARBA00023242"/>
    </source>
</evidence>
<feature type="binding site" evidence="10">
    <location>
        <position position="234"/>
    </location>
    <ligand>
        <name>S-adenosyl-L-methionine</name>
        <dbReference type="ChEBI" id="CHEBI:59789"/>
    </ligand>
</feature>
<dbReference type="InterPro" id="IPR001678">
    <property type="entry name" value="MeTrfase_RsmB-F_NOP2_dom"/>
</dbReference>
<evidence type="ECO:0000256" key="5">
    <source>
        <dbReference type="ARBA" id="ARBA00022679"/>
    </source>
</evidence>
<keyword evidence="5 10" id="KW-0808">Transferase</keyword>
<accession>A0A1E5R714</accession>
<keyword evidence="14" id="KW-1185">Reference proteome</keyword>
<name>A0A1E5R714_HANUV</name>
<evidence type="ECO:0000313" key="14">
    <source>
        <dbReference type="Proteomes" id="UP000095358"/>
    </source>
</evidence>
<dbReference type="Pfam" id="PF25376">
    <property type="entry name" value="Pre-PUA_NSUN2"/>
    <property type="match status" value="1"/>
</dbReference>
<evidence type="ECO:0000313" key="13">
    <source>
        <dbReference type="EMBL" id="OEJ82695.1"/>
    </source>
</evidence>
<dbReference type="VEuPathDB" id="FungiDB:AWRI3580_g3742"/>
<keyword evidence="8 10" id="KW-0694">RNA-binding</keyword>
<feature type="binding site" evidence="10">
    <location>
        <begin position="179"/>
        <end position="185"/>
    </location>
    <ligand>
        <name>S-adenosyl-L-methionine</name>
        <dbReference type="ChEBI" id="CHEBI:59789"/>
    </ligand>
</feature>
<evidence type="ECO:0000256" key="6">
    <source>
        <dbReference type="ARBA" id="ARBA00022691"/>
    </source>
</evidence>
<feature type="active site" description="Nucleophile" evidence="10">
    <location>
        <position position="324"/>
    </location>
</feature>
<dbReference type="SUPFAM" id="SSF53335">
    <property type="entry name" value="S-adenosyl-L-methionine-dependent methyltransferases"/>
    <property type="match status" value="1"/>
</dbReference>
<dbReference type="InterPro" id="IPR057285">
    <property type="entry name" value="Pre-PUA_NSUN2"/>
</dbReference>
<feature type="region of interest" description="Disordered" evidence="11">
    <location>
        <begin position="711"/>
        <end position="737"/>
    </location>
</feature>
<dbReference type="GO" id="GO:0016428">
    <property type="term" value="F:tRNA (cytidine-5-)-methyltransferase activity"/>
    <property type="evidence" value="ECO:0007669"/>
    <property type="project" value="InterPro"/>
</dbReference>
<comment type="caution">
    <text evidence="13">The sequence shown here is derived from an EMBL/GenBank/DDBJ whole genome shotgun (WGS) entry which is preliminary data.</text>
</comment>
<dbReference type="STRING" id="29833.A0A1E5R714"/>
<dbReference type="GO" id="GO:0000049">
    <property type="term" value="F:tRNA binding"/>
    <property type="evidence" value="ECO:0007669"/>
    <property type="project" value="UniProtKB-KW"/>
</dbReference>
<feature type="domain" description="SAM-dependent MTase RsmB/NOP-type" evidence="12">
    <location>
        <begin position="57"/>
        <end position="440"/>
    </location>
</feature>
<organism evidence="13 14">
    <name type="scientific">Hanseniaspora uvarum</name>
    <name type="common">Yeast</name>
    <name type="synonym">Kloeckera apiculata</name>
    <dbReference type="NCBI Taxonomy" id="29833"/>
    <lineage>
        <taxon>Eukaryota</taxon>
        <taxon>Fungi</taxon>
        <taxon>Dikarya</taxon>
        <taxon>Ascomycota</taxon>
        <taxon>Saccharomycotina</taxon>
        <taxon>Saccharomycetes</taxon>
        <taxon>Saccharomycodales</taxon>
        <taxon>Saccharomycodaceae</taxon>
        <taxon>Hanseniaspora</taxon>
    </lineage>
</organism>
<feature type="region of interest" description="Disordered" evidence="11">
    <location>
        <begin position="1"/>
        <end position="21"/>
    </location>
</feature>
<dbReference type="PROSITE" id="PS01153">
    <property type="entry name" value="NOL1_NOP2_SUN"/>
    <property type="match status" value="1"/>
</dbReference>
<keyword evidence="6 10" id="KW-0949">S-adenosyl-L-methionine</keyword>
<feature type="compositionally biased region" description="Acidic residues" evidence="11">
    <location>
        <begin position="728"/>
        <end position="737"/>
    </location>
</feature>
<dbReference type="EMBL" id="LPNN01000009">
    <property type="protein sequence ID" value="OEJ82695.1"/>
    <property type="molecule type" value="Genomic_DNA"/>
</dbReference>
<dbReference type="GO" id="GO:0005737">
    <property type="term" value="C:cytoplasm"/>
    <property type="evidence" value="ECO:0007669"/>
    <property type="project" value="TreeGrafter"/>
</dbReference>
<evidence type="ECO:0000256" key="4">
    <source>
        <dbReference type="ARBA" id="ARBA00022603"/>
    </source>
</evidence>
<reference evidence="14" key="1">
    <citation type="journal article" date="2016" name="Genome Announc.">
        <title>Genome sequences of three species of Hanseniaspora isolated from spontaneous wine fermentations.</title>
        <authorList>
            <person name="Sternes P.R."/>
            <person name="Lee D."/>
            <person name="Kutyna D.R."/>
            <person name="Borneman A.R."/>
        </authorList>
    </citation>
    <scope>NUCLEOTIDE SEQUENCE [LARGE SCALE GENOMIC DNA]</scope>
    <source>
        <strain evidence="14">AWRI3580</strain>
    </source>
</reference>
<evidence type="ECO:0000256" key="10">
    <source>
        <dbReference type="PROSITE-ProRule" id="PRU01023"/>
    </source>
</evidence>
<protein>
    <submittedName>
        <fullName evidence="13">Multisite-specific tRNA:(Cytosine-C(5))-methyltransferase</fullName>
    </submittedName>
</protein>
<dbReference type="Pfam" id="PF25378">
    <property type="entry name" value="PUA_NSUN2"/>
    <property type="match status" value="1"/>
</dbReference>
<dbReference type="InterPro" id="IPR023267">
    <property type="entry name" value="RCMT"/>
</dbReference>
<evidence type="ECO:0000259" key="12">
    <source>
        <dbReference type="PROSITE" id="PS51686"/>
    </source>
</evidence>
<dbReference type="InterPro" id="IPR057286">
    <property type="entry name" value="PUA_NSUN2"/>
</dbReference>
<dbReference type="PROSITE" id="PS51686">
    <property type="entry name" value="SAM_MT_RSMB_NOP"/>
    <property type="match status" value="1"/>
</dbReference>
<dbReference type="GO" id="GO:0005634">
    <property type="term" value="C:nucleus"/>
    <property type="evidence" value="ECO:0007669"/>
    <property type="project" value="UniProtKB-SubCell"/>
</dbReference>
<dbReference type="PRINTS" id="PR02011">
    <property type="entry name" value="RCMTNCL1"/>
</dbReference>
<dbReference type="InterPro" id="IPR029063">
    <property type="entry name" value="SAM-dependent_MTases_sf"/>
</dbReference>
<evidence type="ECO:0000256" key="3">
    <source>
        <dbReference type="ARBA" id="ARBA00022555"/>
    </source>
</evidence>
<dbReference type="GO" id="GO:0030488">
    <property type="term" value="P:tRNA methylation"/>
    <property type="evidence" value="ECO:0007669"/>
    <property type="project" value="TreeGrafter"/>
</dbReference>
<dbReference type="Proteomes" id="UP000095358">
    <property type="component" value="Unassembled WGS sequence"/>
</dbReference>
<dbReference type="OrthoDB" id="6093671at2759"/>
<dbReference type="InterPro" id="IPR049560">
    <property type="entry name" value="MeTrfase_RsmB-F_NOP2_cat"/>
</dbReference>
<dbReference type="InterPro" id="IPR018314">
    <property type="entry name" value="RsmB/NOL1/NOP2-like_CS"/>
</dbReference>
<evidence type="ECO:0000256" key="7">
    <source>
        <dbReference type="ARBA" id="ARBA00022694"/>
    </source>
</evidence>
<keyword evidence="4 10" id="KW-0489">Methyltransferase</keyword>
<dbReference type="AlphaFoldDB" id="A0A1E5R714"/>
<feature type="binding site" evidence="10">
    <location>
        <position position="207"/>
    </location>
    <ligand>
        <name>S-adenosyl-L-methionine</name>
        <dbReference type="ChEBI" id="CHEBI:59789"/>
    </ligand>
</feature>
<evidence type="ECO:0000256" key="11">
    <source>
        <dbReference type="SAM" id="MobiDB-lite"/>
    </source>
</evidence>
<keyword evidence="3" id="KW-0820">tRNA-binding</keyword>
<feature type="compositionally biased region" description="Polar residues" evidence="11">
    <location>
        <begin position="9"/>
        <end position="20"/>
    </location>
</feature>
<feature type="region of interest" description="Disordered" evidence="11">
    <location>
        <begin position="453"/>
        <end position="484"/>
    </location>
</feature>
<keyword evidence="7" id="KW-0819">tRNA processing</keyword>
<feature type="binding site" evidence="10">
    <location>
        <position position="259"/>
    </location>
    <ligand>
        <name>S-adenosyl-L-methionine</name>
        <dbReference type="ChEBI" id="CHEBI:59789"/>
    </ligand>
</feature>
<dbReference type="PRINTS" id="PR02008">
    <property type="entry name" value="RCMTFAMILY"/>
</dbReference>
<dbReference type="PANTHER" id="PTHR22808">
    <property type="entry name" value="NCL1 YEAST -RELATED NOL1/NOP2/FMU SUN DOMAIN-CONTAINING"/>
    <property type="match status" value="1"/>
</dbReference>
<comment type="similarity">
    <text evidence="2 10">Belongs to the class I-like SAM-binding methyltransferase superfamily. RsmB/NOP family.</text>
</comment>
<evidence type="ECO:0000256" key="1">
    <source>
        <dbReference type="ARBA" id="ARBA00004123"/>
    </source>
</evidence>
<dbReference type="Gene3D" id="3.40.50.150">
    <property type="entry name" value="Vaccinia Virus protein VP39"/>
    <property type="match status" value="1"/>
</dbReference>
<sequence length="737" mass="85407">MGRNKRSNNKPNAGKRSQTGNWKEIEKENIKWETYYKKQPIFKDDEEFETFKKFCKEGLPITFRFTNGNNITTDNSRQKEILNLFKKDILPHLDNVEYEDEVIAAPVVIPWYETEEVHDILWQYNISKTIIRKKEQFKKFQQFLVMENVLGNIARQELVSMIPPLLLKVQPSDKVLDMCAAPGSKTMQLLEFLHASEEATGFVMANDADFKRSHMLTHQLKKINSPNLIIVNHDAQFFPKLFLGGDNKNFMSFDKILCDVPCSGDGTMRKNVNVWKEWTIQGGNGLHQIQLNILKRGLKLLTPNVYTEDNQLVGNEARLVYSTCSLNPIENEAVVAAAIREFNSDPYNVKRGLKIRLLDSSKDLNGLKRIDGINWWKVFNREAEEIAEYDENDEKCAKLSKSMWPPTKEEVEDFKLERCIRVYPHLQNTGGFFITAFEKYKVGAENPAKKVKLDEKAEENEEETAVKEADTVSTAATEPVKKSRMPRDFNEEPFIFLPSDHEITSKIINYYKLNDKFPQDTLLVRNASGEPVKSIYYTSPIVKDVIQTNESRLKLVFSGVKMFIQQSAMKTVPDQNVADINSRFNWRIQNEALPHALKFMDLDTNNLIYRTSNSDFVKLCMYHNFCKYEELYKLEPSFKEYMQKVTTGGCAFIYFDRKGSSEEIKENLMFPVWLGKNCLNFMINKELQQELLYKLFQLSVEEIKLLQEKESAKAKAKSTQTEAKPVESVEEEKEETV</sequence>